<feature type="compositionally biased region" description="Basic and acidic residues" evidence="1">
    <location>
        <begin position="146"/>
        <end position="158"/>
    </location>
</feature>
<evidence type="ECO:0000313" key="2">
    <source>
        <dbReference type="EMBL" id="EPS61575.1"/>
    </source>
</evidence>
<feature type="region of interest" description="Disordered" evidence="1">
    <location>
        <begin position="1"/>
        <end position="91"/>
    </location>
</feature>
<organism evidence="2 3">
    <name type="scientific">Genlisea aurea</name>
    <dbReference type="NCBI Taxonomy" id="192259"/>
    <lineage>
        <taxon>Eukaryota</taxon>
        <taxon>Viridiplantae</taxon>
        <taxon>Streptophyta</taxon>
        <taxon>Embryophyta</taxon>
        <taxon>Tracheophyta</taxon>
        <taxon>Spermatophyta</taxon>
        <taxon>Magnoliopsida</taxon>
        <taxon>eudicotyledons</taxon>
        <taxon>Gunneridae</taxon>
        <taxon>Pentapetalae</taxon>
        <taxon>asterids</taxon>
        <taxon>lamiids</taxon>
        <taxon>Lamiales</taxon>
        <taxon>Lentibulariaceae</taxon>
        <taxon>Genlisea</taxon>
    </lineage>
</organism>
<dbReference type="AlphaFoldDB" id="S8C3X8"/>
<accession>S8C3X8</accession>
<feature type="compositionally biased region" description="Polar residues" evidence="1">
    <location>
        <begin position="8"/>
        <end position="30"/>
    </location>
</feature>
<dbReference type="OrthoDB" id="765741at2759"/>
<dbReference type="Proteomes" id="UP000015453">
    <property type="component" value="Unassembled WGS sequence"/>
</dbReference>
<feature type="compositionally biased region" description="Basic and acidic residues" evidence="1">
    <location>
        <begin position="114"/>
        <end position="128"/>
    </location>
</feature>
<dbReference type="InterPro" id="IPR040276">
    <property type="entry name" value="At4g26450-like"/>
</dbReference>
<comment type="caution">
    <text evidence="2">The sequence shown here is derived from an EMBL/GenBank/DDBJ whole genome shotgun (WGS) entry which is preliminary data.</text>
</comment>
<reference evidence="2 3" key="1">
    <citation type="journal article" date="2013" name="BMC Genomics">
        <title>The miniature genome of a carnivorous plant Genlisea aurea contains a low number of genes and short non-coding sequences.</title>
        <authorList>
            <person name="Leushkin E.V."/>
            <person name="Sutormin R.A."/>
            <person name="Nabieva E.R."/>
            <person name="Penin A.A."/>
            <person name="Kondrashov A.S."/>
            <person name="Logacheva M.D."/>
        </authorList>
    </citation>
    <scope>NUCLEOTIDE SEQUENCE [LARGE SCALE GENOMIC DNA]</scope>
</reference>
<feature type="region of interest" description="Disordered" evidence="1">
    <location>
        <begin position="111"/>
        <end position="169"/>
    </location>
</feature>
<dbReference type="PANTHER" id="PTHR36056">
    <property type="entry name" value="PROTEIN, PUTATIVE-RELATED"/>
    <property type="match status" value="1"/>
</dbReference>
<gene>
    <name evidence="2" type="ORF">M569_13221</name>
</gene>
<protein>
    <submittedName>
        <fullName evidence="2">Uncharacterized protein</fullName>
    </submittedName>
</protein>
<feature type="compositionally biased region" description="Low complexity" evidence="1">
    <location>
        <begin position="159"/>
        <end position="169"/>
    </location>
</feature>
<evidence type="ECO:0000313" key="3">
    <source>
        <dbReference type="Proteomes" id="UP000015453"/>
    </source>
</evidence>
<feature type="compositionally biased region" description="Pro residues" evidence="1">
    <location>
        <begin position="72"/>
        <end position="85"/>
    </location>
</feature>
<feature type="non-terminal residue" evidence="2">
    <location>
        <position position="169"/>
    </location>
</feature>
<keyword evidence="3" id="KW-1185">Reference proteome</keyword>
<dbReference type="EMBL" id="AUSU01006738">
    <property type="protein sequence ID" value="EPS61575.1"/>
    <property type="molecule type" value="Genomic_DNA"/>
</dbReference>
<sequence>MHTRHRNGSANGYNRANTMGMSSGIPSSSRIFPEGGGSIRNQRMYHNSEYRNDSRGGYGRGLAHSKPFHSPRAPPPPPPPPPPQEPDVFVEAGRLAAEYLVSKGLIPSAALSGKWHDGFRSRKGESSDGRVSVHSRLGNAAAAAAPDRRRYHEDHNAEGSRSGSSKGRK</sequence>
<proteinExistence type="predicted"/>
<name>S8C3X8_9LAMI</name>
<dbReference type="PANTHER" id="PTHR36056:SF1">
    <property type="entry name" value="PROTEIN, PUTATIVE-RELATED"/>
    <property type="match status" value="1"/>
</dbReference>
<evidence type="ECO:0000256" key="1">
    <source>
        <dbReference type="SAM" id="MobiDB-lite"/>
    </source>
</evidence>